<evidence type="ECO:0000313" key="2">
    <source>
        <dbReference type="Proteomes" id="UP000005307"/>
    </source>
</evidence>
<dbReference type="HOGENOM" id="CLU_3082449_0_0_5"/>
<organism evidence="1 2">
    <name type="scientific">Octadecabacter antarcticus 307</name>
    <dbReference type="NCBI Taxonomy" id="391626"/>
    <lineage>
        <taxon>Bacteria</taxon>
        <taxon>Pseudomonadati</taxon>
        <taxon>Pseudomonadota</taxon>
        <taxon>Alphaproteobacteria</taxon>
        <taxon>Rhodobacterales</taxon>
        <taxon>Roseobacteraceae</taxon>
        <taxon>Octadecabacter</taxon>
    </lineage>
</organism>
<dbReference type="EMBL" id="CP003740">
    <property type="protein sequence ID" value="AGI69435.1"/>
    <property type="molecule type" value="Genomic_DNA"/>
</dbReference>
<keyword evidence="2" id="KW-1185">Reference proteome</keyword>
<proteinExistence type="predicted"/>
<name>M9RHY7_9RHOB</name>
<gene>
    <name evidence="1" type="ORF">OAN307_c40140</name>
</gene>
<reference evidence="1 2" key="1">
    <citation type="journal article" date="2013" name="PLoS ONE">
        <title>Poles Apart: Arctic and Antarctic Octadecabacter strains Share High Genome Plasticity and a New Type of Xanthorhodopsin.</title>
        <authorList>
            <person name="Vollmers J."/>
            <person name="Voget S."/>
            <person name="Dietrich S."/>
            <person name="Gollnow K."/>
            <person name="Smits M."/>
            <person name="Meyer K."/>
            <person name="Brinkhoff T."/>
            <person name="Simon M."/>
            <person name="Daniel R."/>
        </authorList>
    </citation>
    <scope>NUCLEOTIDE SEQUENCE [LARGE SCALE GENOMIC DNA]</scope>
    <source>
        <strain evidence="1 2">307</strain>
    </source>
</reference>
<protein>
    <submittedName>
        <fullName evidence="1">Uncharacterized protein</fullName>
    </submittedName>
</protein>
<dbReference type="Proteomes" id="UP000005307">
    <property type="component" value="Chromosome"/>
</dbReference>
<accession>M9RHY7</accession>
<sequence>MLILSAQDAKYSLGGVIDLARAGAGGLTWKKPVAVAMGIEKCERLKGITKVT</sequence>
<dbReference type="RefSeq" id="WP_015501372.1">
    <property type="nucleotide sequence ID" value="NC_020911.1"/>
</dbReference>
<dbReference type="OrthoDB" id="165038at2"/>
<dbReference type="KEGG" id="oat:OAN307_c40140"/>
<evidence type="ECO:0000313" key="1">
    <source>
        <dbReference type="EMBL" id="AGI69435.1"/>
    </source>
</evidence>
<dbReference type="AlphaFoldDB" id="M9RHY7"/>